<evidence type="ECO:0000256" key="5">
    <source>
        <dbReference type="ARBA" id="ARBA00023239"/>
    </source>
</evidence>
<dbReference type="Pfam" id="PF02152">
    <property type="entry name" value="FolB"/>
    <property type="match status" value="1"/>
</dbReference>
<dbReference type="STRING" id="656519.Halsa_0956"/>
<proteinExistence type="inferred from homology"/>
<gene>
    <name evidence="8" type="ordered locus">Halsa_0956</name>
</gene>
<dbReference type="NCBIfam" id="TIGR00526">
    <property type="entry name" value="folB_dom"/>
    <property type="match status" value="1"/>
</dbReference>
<dbReference type="InterPro" id="IPR006157">
    <property type="entry name" value="FolB_dom"/>
</dbReference>
<evidence type="ECO:0000256" key="2">
    <source>
        <dbReference type="ARBA" id="ARBA00005013"/>
    </source>
</evidence>
<reference evidence="8 9" key="2">
    <citation type="journal article" date="2011" name="J. Bacteriol.">
        <title>Complete Genome Sequence of the Haloalkaliphilic, Hydrogen Producing Halanaerobium hydrogenoformans.</title>
        <authorList>
            <person name="Brown S.D."/>
            <person name="Begemann M.B."/>
            <person name="Mormile M.R."/>
            <person name="Wall J.D."/>
            <person name="Han C.S."/>
            <person name="Goodwin L.A."/>
            <person name="Pitluck S."/>
            <person name="Land M.L."/>
            <person name="Hauser L.J."/>
            <person name="Elias D.A."/>
        </authorList>
    </citation>
    <scope>NUCLEOTIDE SEQUENCE [LARGE SCALE GENOMIC DNA]</scope>
    <source>
        <strain evidence="9">sapolanicus</strain>
    </source>
</reference>
<dbReference type="Gene3D" id="3.30.1130.10">
    <property type="match status" value="1"/>
</dbReference>
<dbReference type="GO" id="GO:0005737">
    <property type="term" value="C:cytoplasm"/>
    <property type="evidence" value="ECO:0007669"/>
    <property type="project" value="TreeGrafter"/>
</dbReference>
<dbReference type="GO" id="GO:0046654">
    <property type="term" value="P:tetrahydrofolate biosynthetic process"/>
    <property type="evidence" value="ECO:0007669"/>
    <property type="project" value="UniProtKB-UniRule"/>
</dbReference>
<dbReference type="AlphaFoldDB" id="E4RM71"/>
<dbReference type="RefSeq" id="WP_013405492.1">
    <property type="nucleotide sequence ID" value="NC_014654.1"/>
</dbReference>
<evidence type="ECO:0000256" key="3">
    <source>
        <dbReference type="ARBA" id="ARBA00005708"/>
    </source>
</evidence>
<dbReference type="OrthoDB" id="9808041at2"/>
<dbReference type="GO" id="GO:0004150">
    <property type="term" value="F:dihydroneopterin aldolase activity"/>
    <property type="evidence" value="ECO:0007669"/>
    <property type="project" value="UniProtKB-UniRule"/>
</dbReference>
<evidence type="ECO:0000313" key="8">
    <source>
        <dbReference type="EMBL" id="ADQ14402.1"/>
    </source>
</evidence>
<dbReference type="UniPathway" id="UPA00077">
    <property type="reaction ID" value="UER00154"/>
</dbReference>
<evidence type="ECO:0000256" key="6">
    <source>
        <dbReference type="RuleBase" id="RU362079"/>
    </source>
</evidence>
<comment type="catalytic activity">
    <reaction evidence="1 6">
        <text>7,8-dihydroneopterin = 6-hydroxymethyl-7,8-dihydropterin + glycolaldehyde</text>
        <dbReference type="Rhea" id="RHEA:10540"/>
        <dbReference type="ChEBI" id="CHEBI:17001"/>
        <dbReference type="ChEBI" id="CHEBI:17071"/>
        <dbReference type="ChEBI" id="CHEBI:44841"/>
        <dbReference type="EC" id="4.1.2.25"/>
    </reaction>
</comment>
<reference evidence="8 9" key="1">
    <citation type="submission" date="2010-11" db="EMBL/GenBank/DDBJ databases">
        <title>Complete sequence of Halanaerobium sp. sapolanicus.</title>
        <authorList>
            <consortium name="US DOE Joint Genome Institute"/>
            <person name="Lucas S."/>
            <person name="Copeland A."/>
            <person name="Lapidus A."/>
            <person name="Cheng J.-F."/>
            <person name="Bruce D."/>
            <person name="Goodwin L."/>
            <person name="Pitluck S."/>
            <person name="Davenport K."/>
            <person name="Detter J.C."/>
            <person name="Han C."/>
            <person name="Tapia R."/>
            <person name="Land M."/>
            <person name="Hauser L."/>
            <person name="Jeffries C."/>
            <person name="Kyrpides N."/>
            <person name="Ivanova N."/>
            <person name="Mikhailova N."/>
            <person name="Begemann M.B."/>
            <person name="Mormile M.R."/>
            <person name="Wall J.D."/>
            <person name="Elias D.A."/>
            <person name="Woyke T."/>
        </authorList>
    </citation>
    <scope>NUCLEOTIDE SEQUENCE [LARGE SCALE GENOMIC DNA]</scope>
    <source>
        <strain evidence="9">sapolanicus</strain>
    </source>
</reference>
<dbReference type="PANTHER" id="PTHR42844">
    <property type="entry name" value="DIHYDRONEOPTERIN ALDOLASE 1-RELATED"/>
    <property type="match status" value="1"/>
</dbReference>
<keyword evidence="9" id="KW-1185">Reference proteome</keyword>
<dbReference type="KEGG" id="has:Halsa_0956"/>
<dbReference type="InterPro" id="IPR006156">
    <property type="entry name" value="Dihydroneopterin_aldolase"/>
</dbReference>
<protein>
    <recommendedName>
        <fullName evidence="6">7,8-dihydroneopterin aldolase</fullName>
        <ecNumber evidence="6">4.1.2.25</ecNumber>
    </recommendedName>
</protein>
<dbReference type="PANTHER" id="PTHR42844:SF1">
    <property type="entry name" value="DIHYDRONEOPTERIN ALDOLASE 1-RELATED"/>
    <property type="match status" value="1"/>
</dbReference>
<dbReference type="eggNOG" id="COG1539">
    <property type="taxonomic scope" value="Bacteria"/>
</dbReference>
<evidence type="ECO:0000256" key="4">
    <source>
        <dbReference type="ARBA" id="ARBA00022909"/>
    </source>
</evidence>
<evidence type="ECO:0000259" key="7">
    <source>
        <dbReference type="SMART" id="SM00905"/>
    </source>
</evidence>
<dbReference type="SMART" id="SM00905">
    <property type="entry name" value="FolB"/>
    <property type="match status" value="1"/>
</dbReference>
<feature type="domain" description="Dihydroneopterin aldolase/epimerase" evidence="7">
    <location>
        <begin position="5"/>
        <end position="118"/>
    </location>
</feature>
<keyword evidence="4 6" id="KW-0289">Folate biosynthesis</keyword>
<dbReference type="NCBIfam" id="TIGR00525">
    <property type="entry name" value="folB"/>
    <property type="match status" value="1"/>
</dbReference>
<comment type="similarity">
    <text evidence="3 6">Belongs to the DHNA family.</text>
</comment>
<dbReference type="GO" id="GO:0046656">
    <property type="term" value="P:folic acid biosynthetic process"/>
    <property type="evidence" value="ECO:0007669"/>
    <property type="project" value="UniProtKB-UniRule"/>
</dbReference>
<accession>E4RM71</accession>
<dbReference type="HOGENOM" id="CLU_112632_1_3_9"/>
<keyword evidence="5 6" id="KW-0456">Lyase</keyword>
<comment type="function">
    <text evidence="6">Catalyzes the conversion of 7,8-dihydroneopterin to 6-hydroxymethyl-7,8-dihydropterin.</text>
</comment>
<organism evidence="8 9">
    <name type="scientific">Halanaerobium hydrogeniformans</name>
    <name type="common">Halanaerobium sp. (strain sapolanicus)</name>
    <dbReference type="NCBI Taxonomy" id="656519"/>
    <lineage>
        <taxon>Bacteria</taxon>
        <taxon>Bacillati</taxon>
        <taxon>Bacillota</taxon>
        <taxon>Clostridia</taxon>
        <taxon>Halanaerobiales</taxon>
        <taxon>Halanaerobiaceae</taxon>
        <taxon>Halanaerobium</taxon>
    </lineage>
</organism>
<dbReference type="InterPro" id="IPR043133">
    <property type="entry name" value="GTP-CH-I_C/QueF"/>
</dbReference>
<dbReference type="Proteomes" id="UP000007434">
    <property type="component" value="Chromosome"/>
</dbReference>
<evidence type="ECO:0000313" key="9">
    <source>
        <dbReference type="Proteomes" id="UP000007434"/>
    </source>
</evidence>
<dbReference type="SUPFAM" id="SSF55620">
    <property type="entry name" value="Tetrahydrobiopterin biosynthesis enzymes-like"/>
    <property type="match status" value="1"/>
</dbReference>
<sequence length="124" mass="14394">MKNSIALNEMIFYAYHGVRDTEKEQGQRFILNFRAELDFEEAAVNDDLNKTVSYSEVYKSIKKIVEAEKYDLLESLAHKIISELFKNFSRLEMIEIEIKKPMVPIPGVLSSASVKMSRKRTEVE</sequence>
<name>E4RM71_HALHG</name>
<dbReference type="EC" id="4.1.2.25" evidence="6"/>
<dbReference type="EMBL" id="CP002304">
    <property type="protein sequence ID" value="ADQ14402.1"/>
    <property type="molecule type" value="Genomic_DNA"/>
</dbReference>
<comment type="pathway">
    <text evidence="2 6">Cofactor biosynthesis; tetrahydrofolate biosynthesis; 2-amino-4-hydroxy-6-hydroxymethyl-7,8-dihydropteridine diphosphate from 7,8-dihydroneopterin triphosphate: step 3/4.</text>
</comment>
<evidence type="ECO:0000256" key="1">
    <source>
        <dbReference type="ARBA" id="ARBA00001353"/>
    </source>
</evidence>